<name>A0A2A4WX00_UNCAE</name>
<dbReference type="PANTHER" id="PTHR10344:SF4">
    <property type="entry name" value="UMP-CMP KINASE 2, MITOCHONDRIAL"/>
    <property type="match status" value="1"/>
</dbReference>
<keyword evidence="5 11" id="KW-0545">Nucleotide biosynthesis</keyword>
<dbReference type="NCBIfam" id="TIGR00041">
    <property type="entry name" value="DTMP_kinase"/>
    <property type="match status" value="1"/>
</dbReference>
<gene>
    <name evidence="11 13" type="primary">tmk</name>
    <name evidence="13" type="ORF">COB21_06190</name>
</gene>
<keyword evidence="7 11" id="KW-0418">Kinase</keyword>
<dbReference type="FunFam" id="3.40.50.300:FF:000225">
    <property type="entry name" value="Thymidylate kinase"/>
    <property type="match status" value="1"/>
</dbReference>
<evidence type="ECO:0000256" key="4">
    <source>
        <dbReference type="ARBA" id="ARBA00022679"/>
    </source>
</evidence>
<keyword evidence="6 11" id="KW-0547">Nucleotide-binding</keyword>
<evidence type="ECO:0000256" key="10">
    <source>
        <dbReference type="ARBA" id="ARBA00057735"/>
    </source>
</evidence>
<dbReference type="Gene3D" id="3.40.50.300">
    <property type="entry name" value="P-loop containing nucleotide triphosphate hydrolases"/>
    <property type="match status" value="1"/>
</dbReference>
<dbReference type="GO" id="GO:0005829">
    <property type="term" value="C:cytosol"/>
    <property type="evidence" value="ECO:0007669"/>
    <property type="project" value="TreeGrafter"/>
</dbReference>
<evidence type="ECO:0000256" key="7">
    <source>
        <dbReference type="ARBA" id="ARBA00022777"/>
    </source>
</evidence>
<dbReference type="EC" id="2.7.4.9" evidence="2 11"/>
<evidence type="ECO:0000256" key="8">
    <source>
        <dbReference type="ARBA" id="ARBA00022840"/>
    </source>
</evidence>
<evidence type="ECO:0000256" key="2">
    <source>
        <dbReference type="ARBA" id="ARBA00012980"/>
    </source>
</evidence>
<accession>A0A2A4WX00</accession>
<dbReference type="PANTHER" id="PTHR10344">
    <property type="entry name" value="THYMIDYLATE KINASE"/>
    <property type="match status" value="1"/>
</dbReference>
<comment type="catalytic activity">
    <reaction evidence="9 11">
        <text>dTMP + ATP = dTDP + ADP</text>
        <dbReference type="Rhea" id="RHEA:13517"/>
        <dbReference type="ChEBI" id="CHEBI:30616"/>
        <dbReference type="ChEBI" id="CHEBI:58369"/>
        <dbReference type="ChEBI" id="CHEBI:63528"/>
        <dbReference type="ChEBI" id="CHEBI:456216"/>
        <dbReference type="EC" id="2.7.4.9"/>
    </reaction>
</comment>
<dbReference type="InterPro" id="IPR039430">
    <property type="entry name" value="Thymidylate_kin-like_dom"/>
</dbReference>
<dbReference type="CDD" id="cd01672">
    <property type="entry name" value="TMPK"/>
    <property type="match status" value="1"/>
</dbReference>
<dbReference type="GO" id="GO:0005524">
    <property type="term" value="F:ATP binding"/>
    <property type="evidence" value="ECO:0007669"/>
    <property type="project" value="UniProtKB-UniRule"/>
</dbReference>
<dbReference type="SUPFAM" id="SSF52540">
    <property type="entry name" value="P-loop containing nucleoside triphosphate hydrolases"/>
    <property type="match status" value="1"/>
</dbReference>
<evidence type="ECO:0000313" key="14">
    <source>
        <dbReference type="Proteomes" id="UP000218775"/>
    </source>
</evidence>
<dbReference type="InterPro" id="IPR018094">
    <property type="entry name" value="Thymidylate_kinase"/>
</dbReference>
<organism evidence="13 14">
    <name type="scientific">Aerophobetes bacterium</name>
    <dbReference type="NCBI Taxonomy" id="2030807"/>
    <lineage>
        <taxon>Bacteria</taxon>
        <taxon>Candidatus Aerophobota</taxon>
    </lineage>
</organism>
<evidence type="ECO:0000256" key="1">
    <source>
        <dbReference type="ARBA" id="ARBA00009776"/>
    </source>
</evidence>
<evidence type="ECO:0000256" key="11">
    <source>
        <dbReference type="HAMAP-Rule" id="MF_00165"/>
    </source>
</evidence>
<feature type="binding site" evidence="11">
    <location>
        <begin position="14"/>
        <end position="21"/>
    </location>
    <ligand>
        <name>ATP</name>
        <dbReference type="ChEBI" id="CHEBI:30616"/>
    </ligand>
</feature>
<proteinExistence type="inferred from homology"/>
<dbReference type="GO" id="GO:0004798">
    <property type="term" value="F:dTMP kinase activity"/>
    <property type="evidence" value="ECO:0007669"/>
    <property type="project" value="UniProtKB-UniRule"/>
</dbReference>
<sequence>MFVKKRGRFITLEGGEGVGKSTLIRALGYSLEREGYSCLLTYQPGATALGKKLRELLLDQSDIKLCDRAELLLFLSDKSQHISQMLLPALEKNDFVICDRFIDSAIAYQGSKFEEEIDLFNAACRFATKDLTADLTFVLDIDPVEGKKRILARSGGKLDTIEKKDMSYHQLVRKAFLKQAKQDPDRYVVLDASKTPEEVVAGAMHVLSKKGFV</sequence>
<dbReference type="HAMAP" id="MF_00165">
    <property type="entry name" value="Thymidylate_kinase"/>
    <property type="match status" value="1"/>
</dbReference>
<dbReference type="GO" id="GO:0006227">
    <property type="term" value="P:dUDP biosynthetic process"/>
    <property type="evidence" value="ECO:0007669"/>
    <property type="project" value="TreeGrafter"/>
</dbReference>
<comment type="caution">
    <text evidence="13">The sequence shown here is derived from an EMBL/GenBank/DDBJ whole genome shotgun (WGS) entry which is preliminary data.</text>
</comment>
<protein>
    <recommendedName>
        <fullName evidence="3 11">Thymidylate kinase</fullName>
        <ecNumber evidence="2 11">2.7.4.9</ecNumber>
    </recommendedName>
    <alternativeName>
        <fullName evidence="11">dTMP kinase</fullName>
    </alternativeName>
</protein>
<dbReference type="InterPro" id="IPR027417">
    <property type="entry name" value="P-loop_NTPase"/>
</dbReference>
<evidence type="ECO:0000313" key="13">
    <source>
        <dbReference type="EMBL" id="PCI74938.1"/>
    </source>
</evidence>
<dbReference type="AlphaFoldDB" id="A0A2A4WX00"/>
<keyword evidence="4 11" id="KW-0808">Transferase</keyword>
<feature type="domain" description="Thymidylate kinase-like" evidence="12">
    <location>
        <begin position="12"/>
        <end position="200"/>
    </location>
</feature>
<evidence type="ECO:0000256" key="6">
    <source>
        <dbReference type="ARBA" id="ARBA00022741"/>
    </source>
</evidence>
<dbReference type="Pfam" id="PF02223">
    <property type="entry name" value="Thymidylate_kin"/>
    <property type="match status" value="1"/>
</dbReference>
<dbReference type="Proteomes" id="UP000218775">
    <property type="component" value="Unassembled WGS sequence"/>
</dbReference>
<evidence type="ECO:0000256" key="9">
    <source>
        <dbReference type="ARBA" id="ARBA00048743"/>
    </source>
</evidence>
<comment type="similarity">
    <text evidence="1 11">Belongs to the thymidylate kinase family.</text>
</comment>
<evidence type="ECO:0000256" key="3">
    <source>
        <dbReference type="ARBA" id="ARBA00017144"/>
    </source>
</evidence>
<evidence type="ECO:0000259" key="12">
    <source>
        <dbReference type="Pfam" id="PF02223"/>
    </source>
</evidence>
<dbReference type="GO" id="GO:0006235">
    <property type="term" value="P:dTTP biosynthetic process"/>
    <property type="evidence" value="ECO:0007669"/>
    <property type="project" value="UniProtKB-UniRule"/>
</dbReference>
<comment type="function">
    <text evidence="10 11">Phosphorylation of dTMP to form dTDP in both de novo and salvage pathways of dTTP synthesis.</text>
</comment>
<keyword evidence="8 11" id="KW-0067">ATP-binding</keyword>
<reference evidence="14" key="1">
    <citation type="submission" date="2017-08" db="EMBL/GenBank/DDBJ databases">
        <title>A dynamic microbial community with high functional redundancy inhabits the cold, oxic subseafloor aquifer.</title>
        <authorList>
            <person name="Tully B.J."/>
            <person name="Wheat C.G."/>
            <person name="Glazer B.T."/>
            <person name="Huber J.A."/>
        </authorList>
    </citation>
    <scope>NUCLEOTIDE SEQUENCE [LARGE SCALE GENOMIC DNA]</scope>
</reference>
<dbReference type="EMBL" id="NVUK01000061">
    <property type="protein sequence ID" value="PCI74938.1"/>
    <property type="molecule type" value="Genomic_DNA"/>
</dbReference>
<dbReference type="GO" id="GO:0006233">
    <property type="term" value="P:dTDP biosynthetic process"/>
    <property type="evidence" value="ECO:0007669"/>
    <property type="project" value="InterPro"/>
</dbReference>
<evidence type="ECO:0000256" key="5">
    <source>
        <dbReference type="ARBA" id="ARBA00022727"/>
    </source>
</evidence>